<accession>A0ABW1F0S1</accession>
<evidence type="ECO:0000313" key="1">
    <source>
        <dbReference type="EMBL" id="MFC5886913.1"/>
    </source>
</evidence>
<keyword evidence="2" id="KW-1185">Reference proteome</keyword>
<organism evidence="1 2">
    <name type="scientific">Kitasatospora aburaviensis</name>
    <dbReference type="NCBI Taxonomy" id="67265"/>
    <lineage>
        <taxon>Bacteria</taxon>
        <taxon>Bacillati</taxon>
        <taxon>Actinomycetota</taxon>
        <taxon>Actinomycetes</taxon>
        <taxon>Kitasatosporales</taxon>
        <taxon>Streptomycetaceae</taxon>
        <taxon>Kitasatospora</taxon>
    </lineage>
</organism>
<dbReference type="EMBL" id="JBHSOD010000021">
    <property type="protein sequence ID" value="MFC5886913.1"/>
    <property type="molecule type" value="Genomic_DNA"/>
</dbReference>
<name>A0ABW1F0S1_9ACTN</name>
<proteinExistence type="predicted"/>
<dbReference type="Proteomes" id="UP001596067">
    <property type="component" value="Unassembled WGS sequence"/>
</dbReference>
<gene>
    <name evidence="1" type="ORF">ACFP0N_18250</name>
</gene>
<reference evidence="2" key="1">
    <citation type="journal article" date="2019" name="Int. J. Syst. Evol. Microbiol.">
        <title>The Global Catalogue of Microorganisms (GCM) 10K type strain sequencing project: providing services to taxonomists for standard genome sequencing and annotation.</title>
        <authorList>
            <consortium name="The Broad Institute Genomics Platform"/>
            <consortium name="The Broad Institute Genome Sequencing Center for Infectious Disease"/>
            <person name="Wu L."/>
            <person name="Ma J."/>
        </authorList>
    </citation>
    <scope>NUCLEOTIDE SEQUENCE [LARGE SCALE GENOMIC DNA]</scope>
    <source>
        <strain evidence="2">CGMCC 4.1469</strain>
    </source>
</reference>
<dbReference type="PROSITE" id="PS51257">
    <property type="entry name" value="PROKAR_LIPOPROTEIN"/>
    <property type="match status" value="1"/>
</dbReference>
<protein>
    <recommendedName>
        <fullName evidence="3">Secreted protein</fullName>
    </recommendedName>
</protein>
<evidence type="ECO:0008006" key="3">
    <source>
        <dbReference type="Google" id="ProtNLM"/>
    </source>
</evidence>
<evidence type="ECO:0000313" key="2">
    <source>
        <dbReference type="Proteomes" id="UP001596067"/>
    </source>
</evidence>
<sequence>MTKHSRRTGALVWLVVAAALFGGAWVTTGAFTGCTLRDARLADELAEDPILNDARPGTTRAGDAYSGCDGDDGFAYAGREFGHPGSREDVIASVRSAAAGNGWLPEKPDAPASRSLCFTRTRDGLTVHLSLSFADAAAAGGVRSVPAGEHTLELTASHDGAAWC</sequence>
<dbReference type="RefSeq" id="WP_313767452.1">
    <property type="nucleotide sequence ID" value="NZ_BAAAVH010000027.1"/>
</dbReference>
<comment type="caution">
    <text evidence="1">The sequence shown here is derived from an EMBL/GenBank/DDBJ whole genome shotgun (WGS) entry which is preliminary data.</text>
</comment>